<feature type="compositionally biased region" description="Basic and acidic residues" evidence="1">
    <location>
        <begin position="91"/>
        <end position="112"/>
    </location>
</feature>
<feature type="non-terminal residue" evidence="2">
    <location>
        <position position="1"/>
    </location>
</feature>
<evidence type="ECO:0000313" key="2">
    <source>
        <dbReference type="EMBL" id="CAA9383199.1"/>
    </source>
</evidence>
<organism evidence="2">
    <name type="scientific">uncultured Phycisphaerae bacterium</name>
    <dbReference type="NCBI Taxonomy" id="904963"/>
    <lineage>
        <taxon>Bacteria</taxon>
        <taxon>Pseudomonadati</taxon>
        <taxon>Planctomycetota</taxon>
        <taxon>Phycisphaerae</taxon>
        <taxon>environmental samples</taxon>
    </lineage>
</organism>
<dbReference type="EMBL" id="CADCUQ010000193">
    <property type="protein sequence ID" value="CAA9383199.1"/>
    <property type="molecule type" value="Genomic_DNA"/>
</dbReference>
<proteinExistence type="predicted"/>
<reference evidence="2" key="1">
    <citation type="submission" date="2020-02" db="EMBL/GenBank/DDBJ databases">
        <authorList>
            <person name="Meier V. D."/>
        </authorList>
    </citation>
    <scope>NUCLEOTIDE SEQUENCE</scope>
    <source>
        <strain evidence="2">AVDCRST_MAG64</strain>
    </source>
</reference>
<feature type="region of interest" description="Disordered" evidence="1">
    <location>
        <begin position="1"/>
        <end position="327"/>
    </location>
</feature>
<feature type="compositionally biased region" description="Basic and acidic residues" evidence="1">
    <location>
        <begin position="47"/>
        <end position="69"/>
    </location>
</feature>
<name>A0A6J4NBH8_9BACT</name>
<evidence type="ECO:0000256" key="1">
    <source>
        <dbReference type="SAM" id="MobiDB-lite"/>
    </source>
</evidence>
<feature type="compositionally biased region" description="Basic residues" evidence="1">
    <location>
        <begin position="114"/>
        <end position="134"/>
    </location>
</feature>
<gene>
    <name evidence="2" type="ORF">AVDCRST_MAG64-799</name>
</gene>
<feature type="compositionally biased region" description="Basic residues" evidence="1">
    <location>
        <begin position="282"/>
        <end position="303"/>
    </location>
</feature>
<feature type="non-terminal residue" evidence="2">
    <location>
        <position position="327"/>
    </location>
</feature>
<feature type="compositionally biased region" description="Basic and acidic residues" evidence="1">
    <location>
        <begin position="244"/>
        <end position="266"/>
    </location>
</feature>
<protein>
    <submittedName>
        <fullName evidence="2">Glycosyl transferase, family 2</fullName>
    </submittedName>
</protein>
<sequence length="327" mass="36489">VGAGLVRIERNPARRGPGAHRRPGRAAAATRSAAAADRRARRRLQRREHAPQRPAPDPRADRPEDLRDLHLRRRQLGQHDQRRQRVPGRAAAREDHGLPEPREPDVRREPGPRVHVRHGAGPGHRRAAARRRPVRPGGDAGPVDPAGAGRGRLRHGQPDDGQGGRPQGQHADVQVRRQQGADDAGEHADRHPADRVPQRVPGLLGPGAEADPARPADVQLALRHPDHHRAAEEELPDQGSADPDVLRRRDLPRERHPVRDELREGSRQVLPVRPLETPPKWPPRRNRQPRRHDPTRHRRRRPRTTGSTTIRRAATSRSPGSCGSCDL</sequence>
<feature type="compositionally biased region" description="Basic and acidic residues" evidence="1">
    <location>
        <begin position="184"/>
        <end position="197"/>
    </location>
</feature>
<feature type="compositionally biased region" description="Low complexity" evidence="1">
    <location>
        <begin position="135"/>
        <end position="147"/>
    </location>
</feature>
<feature type="compositionally biased region" description="Low complexity" evidence="1">
    <location>
        <begin position="25"/>
        <end position="35"/>
    </location>
</feature>
<keyword evidence="2" id="KW-0808">Transferase</keyword>
<dbReference type="GO" id="GO:0016740">
    <property type="term" value="F:transferase activity"/>
    <property type="evidence" value="ECO:0007669"/>
    <property type="project" value="UniProtKB-KW"/>
</dbReference>
<dbReference type="AlphaFoldDB" id="A0A6J4NBH8"/>
<accession>A0A6J4NBH8</accession>